<dbReference type="SUPFAM" id="SSF53335">
    <property type="entry name" value="S-adenosyl-L-methionine-dependent methyltransferases"/>
    <property type="match status" value="1"/>
</dbReference>
<protein>
    <submittedName>
        <fullName evidence="5">Methyltransferase domain-containing protein</fullName>
    </submittedName>
</protein>
<name>A0ABN3C635_9ACTN</name>
<keyword evidence="2" id="KW-0808">Transferase</keyword>
<dbReference type="RefSeq" id="WP_344470556.1">
    <property type="nucleotide sequence ID" value="NZ_BAAAQX010000001.1"/>
</dbReference>
<dbReference type="PANTHER" id="PTHR43464">
    <property type="entry name" value="METHYLTRANSFERASE"/>
    <property type="match status" value="1"/>
</dbReference>
<keyword evidence="3" id="KW-0949">S-adenosyl-L-methionine</keyword>
<dbReference type="EMBL" id="BAAAQX010000001">
    <property type="protein sequence ID" value="GAA2204775.1"/>
    <property type="molecule type" value="Genomic_DNA"/>
</dbReference>
<evidence type="ECO:0000256" key="2">
    <source>
        <dbReference type="ARBA" id="ARBA00022679"/>
    </source>
</evidence>
<evidence type="ECO:0000256" key="3">
    <source>
        <dbReference type="ARBA" id="ARBA00022691"/>
    </source>
</evidence>
<feature type="domain" description="Methyltransferase" evidence="4">
    <location>
        <begin position="41"/>
        <end position="134"/>
    </location>
</feature>
<dbReference type="GO" id="GO:0032259">
    <property type="term" value="P:methylation"/>
    <property type="evidence" value="ECO:0007669"/>
    <property type="project" value="UniProtKB-KW"/>
</dbReference>
<sequence>MTFSGAEGRWRAGLGSLRDVVRQELVTRQLTEHLPATPCRILDVGSGQGTQALRMAARGHHVTALDASRELLDVLEAGIQPGMRVRTVQAGAERLGELFEPGGFHAVLCHGVLMYFDDPGPLLAGMAGMLAPGGVLSLLVRNGDALAMRAGLQGDWGGALRAFDGVSYANRIGVTARADRREELARRLEGEGLAVRQWYGVRVFTDVAADGAPVPEDLDELLAAEERAGRTDPYRAVAALTHLICQADGA</sequence>
<evidence type="ECO:0000313" key="6">
    <source>
        <dbReference type="Proteomes" id="UP001499843"/>
    </source>
</evidence>
<dbReference type="Gene3D" id="3.40.50.150">
    <property type="entry name" value="Vaccinia Virus protein VP39"/>
    <property type="match status" value="1"/>
</dbReference>
<dbReference type="CDD" id="cd02440">
    <property type="entry name" value="AdoMet_MTases"/>
    <property type="match status" value="1"/>
</dbReference>
<keyword evidence="1 5" id="KW-0489">Methyltransferase</keyword>
<proteinExistence type="predicted"/>
<dbReference type="GO" id="GO:0008168">
    <property type="term" value="F:methyltransferase activity"/>
    <property type="evidence" value="ECO:0007669"/>
    <property type="project" value="UniProtKB-KW"/>
</dbReference>
<dbReference type="PANTHER" id="PTHR43464:SF19">
    <property type="entry name" value="UBIQUINONE BIOSYNTHESIS O-METHYLTRANSFERASE, MITOCHONDRIAL"/>
    <property type="match status" value="1"/>
</dbReference>
<evidence type="ECO:0000313" key="5">
    <source>
        <dbReference type="EMBL" id="GAA2204775.1"/>
    </source>
</evidence>
<gene>
    <name evidence="5" type="ORF">GCM10009850_005330</name>
</gene>
<dbReference type="InterPro" id="IPR029063">
    <property type="entry name" value="SAM-dependent_MTases_sf"/>
</dbReference>
<dbReference type="Proteomes" id="UP001499843">
    <property type="component" value="Unassembled WGS sequence"/>
</dbReference>
<keyword evidence="6" id="KW-1185">Reference proteome</keyword>
<dbReference type="Pfam" id="PF13649">
    <property type="entry name" value="Methyltransf_25"/>
    <property type="match status" value="1"/>
</dbReference>
<evidence type="ECO:0000259" key="4">
    <source>
        <dbReference type="Pfam" id="PF13649"/>
    </source>
</evidence>
<accession>A0ABN3C635</accession>
<organism evidence="5 6">
    <name type="scientific">Nonomuraea monospora</name>
    <dbReference type="NCBI Taxonomy" id="568818"/>
    <lineage>
        <taxon>Bacteria</taxon>
        <taxon>Bacillati</taxon>
        <taxon>Actinomycetota</taxon>
        <taxon>Actinomycetes</taxon>
        <taxon>Streptosporangiales</taxon>
        <taxon>Streptosporangiaceae</taxon>
        <taxon>Nonomuraea</taxon>
    </lineage>
</organism>
<dbReference type="InterPro" id="IPR041698">
    <property type="entry name" value="Methyltransf_25"/>
</dbReference>
<reference evidence="5 6" key="1">
    <citation type="journal article" date="2019" name="Int. J. Syst. Evol. Microbiol.">
        <title>The Global Catalogue of Microorganisms (GCM) 10K type strain sequencing project: providing services to taxonomists for standard genome sequencing and annotation.</title>
        <authorList>
            <consortium name="The Broad Institute Genomics Platform"/>
            <consortium name="The Broad Institute Genome Sequencing Center for Infectious Disease"/>
            <person name="Wu L."/>
            <person name="Ma J."/>
        </authorList>
    </citation>
    <scope>NUCLEOTIDE SEQUENCE [LARGE SCALE GENOMIC DNA]</scope>
    <source>
        <strain evidence="5 6">JCM 16114</strain>
    </source>
</reference>
<evidence type="ECO:0000256" key="1">
    <source>
        <dbReference type="ARBA" id="ARBA00022603"/>
    </source>
</evidence>
<comment type="caution">
    <text evidence="5">The sequence shown here is derived from an EMBL/GenBank/DDBJ whole genome shotgun (WGS) entry which is preliminary data.</text>
</comment>